<dbReference type="SUPFAM" id="SSF54680">
    <property type="entry name" value="Pyrimidine nucleoside phosphorylase C-terminal domain"/>
    <property type="match status" value="1"/>
</dbReference>
<dbReference type="GO" id="GO:0009032">
    <property type="term" value="F:thymidine phosphorylase activity"/>
    <property type="evidence" value="ECO:0007669"/>
    <property type="project" value="TreeGrafter"/>
</dbReference>
<dbReference type="PANTHER" id="PTHR10515:SF0">
    <property type="entry name" value="THYMIDINE PHOSPHORYLASE"/>
    <property type="match status" value="1"/>
</dbReference>
<evidence type="ECO:0000313" key="13">
    <source>
        <dbReference type="Proteomes" id="UP000543642"/>
    </source>
</evidence>
<dbReference type="NCBIfam" id="TIGR02644">
    <property type="entry name" value="Y_phosphoryl"/>
    <property type="match status" value="1"/>
</dbReference>
<dbReference type="InterPro" id="IPR036566">
    <property type="entry name" value="PYNP-like_C_sf"/>
</dbReference>
<dbReference type="InterPro" id="IPR017459">
    <property type="entry name" value="Glycosyl_Trfase_fam3_N_dom"/>
</dbReference>
<dbReference type="Pfam" id="PF00591">
    <property type="entry name" value="Glycos_transf_3"/>
    <property type="match status" value="1"/>
</dbReference>
<dbReference type="AlphaFoldDB" id="A0A7W8M610"/>
<dbReference type="Gene3D" id="1.20.970.10">
    <property type="entry name" value="Transferase, Pyrimidine Nucleoside Phosphorylase, Chain C"/>
    <property type="match status" value="1"/>
</dbReference>
<comment type="caution">
    <text evidence="12">The sequence shown here is derived from an EMBL/GenBank/DDBJ whole genome shotgun (WGS) entry which is preliminary data.</text>
</comment>
<sequence length="435" mass="46868">MRFVDTIVKKREGKTLSTEEIREWIRGYVQGQIPDYQVSALLMAIVFQGMDARETYDLTMAMMNSGDLLDLSQIRGVTVDKHSTGGVGDKTTLVVAPMAAACGAKIAKMSGRGLGHTGGTLDKLESIPGFNCFLEKQAFFDQVNRIGLAIAGQTGNLVPADKKLYALRDVTGTVDSMPLIASSIMSKKLASGSSAIVLDVKYGSGAFMKTLEDAVALGREMMDIGRAAGRKVSVIVTDMDEPLGCAIGNALEVKEAIDTLCGRGPEDFTHLCLAVGSLMLVTAGIVRDEKQAQKRLEEVLANGAALEKFKAMVRAQGGDVSVVDDPRRLPKSRMTTELRARQDGCIDHMDAMNLGTLAMQIGAGRRTKDDAIEPETGIVLRAKVGDCVKEGQVLAQVCHNVPLEQEWIHGFYDSISLSGSPGQRRPLIREILTSY</sequence>
<name>A0A7W8M610_9FIRM</name>
<organism evidence="12 13">
    <name type="scientific">Catenibacillus scindens</name>
    <dbReference type="NCBI Taxonomy" id="673271"/>
    <lineage>
        <taxon>Bacteria</taxon>
        <taxon>Bacillati</taxon>
        <taxon>Bacillota</taxon>
        <taxon>Clostridia</taxon>
        <taxon>Lachnospirales</taxon>
        <taxon>Lachnospiraceae</taxon>
        <taxon>Catenibacillus</taxon>
    </lineage>
</organism>
<feature type="domain" description="Pyrimidine nucleoside phosphorylase C-terminal" evidence="11">
    <location>
        <begin position="345"/>
        <end position="418"/>
    </location>
</feature>
<keyword evidence="8 12" id="KW-0808">Transferase</keyword>
<dbReference type="GO" id="GO:0005829">
    <property type="term" value="C:cytosol"/>
    <property type="evidence" value="ECO:0007669"/>
    <property type="project" value="TreeGrafter"/>
</dbReference>
<dbReference type="NCBIfam" id="NF004747">
    <property type="entry name" value="PRK06078.1"/>
    <property type="match status" value="1"/>
</dbReference>
<dbReference type="EMBL" id="JACHFW010000007">
    <property type="protein sequence ID" value="MBB5264926.1"/>
    <property type="molecule type" value="Genomic_DNA"/>
</dbReference>
<evidence type="ECO:0000256" key="5">
    <source>
        <dbReference type="ARBA" id="ARBA00011889"/>
    </source>
</evidence>
<comment type="catalytic activity">
    <reaction evidence="1">
        <text>2'-deoxyuridine + phosphate = 2-deoxy-alpha-D-ribose 1-phosphate + uracil</text>
        <dbReference type="Rhea" id="RHEA:22824"/>
        <dbReference type="ChEBI" id="CHEBI:16450"/>
        <dbReference type="ChEBI" id="CHEBI:17568"/>
        <dbReference type="ChEBI" id="CHEBI:43474"/>
        <dbReference type="ChEBI" id="CHEBI:57259"/>
        <dbReference type="EC" id="2.4.2.2"/>
    </reaction>
</comment>
<protein>
    <recommendedName>
        <fullName evidence="6">Pyrimidine-nucleoside phosphorylase</fullName>
        <ecNumber evidence="5">2.4.2.2</ecNumber>
    </recommendedName>
</protein>
<evidence type="ECO:0000256" key="9">
    <source>
        <dbReference type="ARBA" id="ARBA00048453"/>
    </source>
</evidence>
<gene>
    <name evidence="12" type="ORF">HNP82_002065</name>
</gene>
<dbReference type="EC" id="2.4.2.2" evidence="5"/>
<comment type="catalytic activity">
    <reaction evidence="9">
        <text>uridine + phosphate = alpha-D-ribose 1-phosphate + uracil</text>
        <dbReference type="Rhea" id="RHEA:24388"/>
        <dbReference type="ChEBI" id="CHEBI:16704"/>
        <dbReference type="ChEBI" id="CHEBI:17568"/>
        <dbReference type="ChEBI" id="CHEBI:43474"/>
        <dbReference type="ChEBI" id="CHEBI:57720"/>
        <dbReference type="EC" id="2.4.2.2"/>
    </reaction>
</comment>
<dbReference type="GO" id="GO:0004645">
    <property type="term" value="F:1,4-alpha-oligoglucan phosphorylase activity"/>
    <property type="evidence" value="ECO:0007669"/>
    <property type="project" value="InterPro"/>
</dbReference>
<dbReference type="Gene3D" id="3.40.1030.10">
    <property type="entry name" value="Nucleoside phosphorylase/phosphoribosyltransferase catalytic domain"/>
    <property type="match status" value="1"/>
</dbReference>
<evidence type="ECO:0000256" key="3">
    <source>
        <dbReference type="ARBA" id="ARBA00006915"/>
    </source>
</evidence>
<comment type="function">
    <text evidence="2">Catalyzes phosphorolysis of the pyrimidine nucleosides uridine, thymidine and 2'-deoxyuridine with the formation of the corresponding pyrimidine base and ribose-1-phosphate.</text>
</comment>
<dbReference type="PIRSF" id="PIRSF000478">
    <property type="entry name" value="TP_PyNP"/>
    <property type="match status" value="1"/>
</dbReference>
<dbReference type="InterPro" id="IPR017872">
    <property type="entry name" value="Pyrmidine_PPase_CS"/>
</dbReference>
<evidence type="ECO:0000256" key="7">
    <source>
        <dbReference type="ARBA" id="ARBA00022676"/>
    </source>
</evidence>
<evidence type="ECO:0000256" key="2">
    <source>
        <dbReference type="ARBA" id="ARBA00003877"/>
    </source>
</evidence>
<evidence type="ECO:0000256" key="8">
    <source>
        <dbReference type="ARBA" id="ARBA00022679"/>
    </source>
</evidence>
<accession>A0A7W8M610</accession>
<dbReference type="InterPro" id="IPR035902">
    <property type="entry name" value="Nuc_phospho_transferase"/>
</dbReference>
<dbReference type="PROSITE" id="PS00647">
    <property type="entry name" value="THYMID_PHOSPHORYLASE"/>
    <property type="match status" value="1"/>
</dbReference>
<dbReference type="GO" id="GO:0006213">
    <property type="term" value="P:pyrimidine nucleoside metabolic process"/>
    <property type="evidence" value="ECO:0007669"/>
    <property type="project" value="InterPro"/>
</dbReference>
<dbReference type="InterPro" id="IPR000312">
    <property type="entry name" value="Glycosyl_Trfase_fam3"/>
</dbReference>
<comment type="catalytic activity">
    <reaction evidence="10">
        <text>thymidine + phosphate = 2-deoxy-alpha-D-ribose 1-phosphate + thymine</text>
        <dbReference type="Rhea" id="RHEA:16037"/>
        <dbReference type="ChEBI" id="CHEBI:17748"/>
        <dbReference type="ChEBI" id="CHEBI:17821"/>
        <dbReference type="ChEBI" id="CHEBI:43474"/>
        <dbReference type="ChEBI" id="CHEBI:57259"/>
        <dbReference type="EC" id="2.4.2.2"/>
    </reaction>
</comment>
<evidence type="ECO:0000313" key="12">
    <source>
        <dbReference type="EMBL" id="MBB5264926.1"/>
    </source>
</evidence>
<dbReference type="InterPro" id="IPR018090">
    <property type="entry name" value="Pyrmidine_PPas_bac/euk"/>
</dbReference>
<dbReference type="GO" id="GO:0006206">
    <property type="term" value="P:pyrimidine nucleobase metabolic process"/>
    <property type="evidence" value="ECO:0007669"/>
    <property type="project" value="InterPro"/>
</dbReference>
<dbReference type="RefSeq" id="WP_183774040.1">
    <property type="nucleotide sequence ID" value="NZ_JACHFW010000007.1"/>
</dbReference>
<evidence type="ECO:0000256" key="1">
    <source>
        <dbReference type="ARBA" id="ARBA00001066"/>
    </source>
</evidence>
<keyword evidence="13" id="KW-1185">Reference proteome</keyword>
<keyword evidence="7 12" id="KW-0328">Glycosyltransferase</keyword>
<dbReference type="InterPro" id="IPR000053">
    <property type="entry name" value="Thymidine/pyrmidine_PPase"/>
</dbReference>
<comment type="subunit">
    <text evidence="4">Homodimer.</text>
</comment>
<dbReference type="Proteomes" id="UP000543642">
    <property type="component" value="Unassembled WGS sequence"/>
</dbReference>
<evidence type="ECO:0000256" key="6">
    <source>
        <dbReference type="ARBA" id="ARBA00014680"/>
    </source>
</evidence>
<dbReference type="SMART" id="SM00941">
    <property type="entry name" value="PYNP_C"/>
    <property type="match status" value="1"/>
</dbReference>
<dbReference type="SUPFAM" id="SSF52418">
    <property type="entry name" value="Nucleoside phosphorylase/phosphoribosyltransferase catalytic domain"/>
    <property type="match status" value="1"/>
</dbReference>
<reference evidence="12 13" key="1">
    <citation type="submission" date="2020-08" db="EMBL/GenBank/DDBJ databases">
        <title>Genomic Encyclopedia of Type Strains, Phase IV (KMG-IV): sequencing the most valuable type-strain genomes for metagenomic binning, comparative biology and taxonomic classification.</title>
        <authorList>
            <person name="Goeker M."/>
        </authorList>
    </citation>
    <scope>NUCLEOTIDE SEQUENCE [LARGE SCALE GENOMIC DNA]</scope>
    <source>
        <strain evidence="12 13">DSM 106146</strain>
    </source>
</reference>
<dbReference type="Pfam" id="PF02885">
    <property type="entry name" value="Glycos_trans_3N"/>
    <property type="match status" value="1"/>
</dbReference>
<evidence type="ECO:0000259" key="11">
    <source>
        <dbReference type="SMART" id="SM00941"/>
    </source>
</evidence>
<dbReference type="InterPro" id="IPR036320">
    <property type="entry name" value="Glycosyl_Trfase_fam3_N_dom_sf"/>
</dbReference>
<dbReference type="Pfam" id="PF07831">
    <property type="entry name" value="PYNP_C"/>
    <property type="match status" value="1"/>
</dbReference>
<proteinExistence type="inferred from homology"/>
<dbReference type="Gene3D" id="3.90.1170.30">
    <property type="entry name" value="Pyrimidine nucleoside phosphorylase-like, C-terminal domain"/>
    <property type="match status" value="1"/>
</dbReference>
<comment type="similarity">
    <text evidence="3">Belongs to the thymidine/pyrimidine-nucleoside phosphorylase family.</text>
</comment>
<dbReference type="SUPFAM" id="SSF47648">
    <property type="entry name" value="Nucleoside phosphorylase/phosphoribosyltransferase N-terminal domain"/>
    <property type="match status" value="1"/>
</dbReference>
<dbReference type="NCBIfam" id="NF004490">
    <property type="entry name" value="PRK05820.1"/>
    <property type="match status" value="1"/>
</dbReference>
<dbReference type="PANTHER" id="PTHR10515">
    <property type="entry name" value="THYMIDINE PHOSPHORYLASE"/>
    <property type="match status" value="1"/>
</dbReference>
<dbReference type="FunFam" id="3.40.1030.10:FF:000003">
    <property type="entry name" value="Pyrimidine-nucleoside phosphorylase"/>
    <property type="match status" value="1"/>
</dbReference>
<evidence type="ECO:0000256" key="4">
    <source>
        <dbReference type="ARBA" id="ARBA00011738"/>
    </source>
</evidence>
<evidence type="ECO:0000256" key="10">
    <source>
        <dbReference type="ARBA" id="ARBA00048525"/>
    </source>
</evidence>
<dbReference type="InterPro" id="IPR013102">
    <property type="entry name" value="PYNP_C"/>
</dbReference>